<reference evidence="2" key="1">
    <citation type="journal article" date="2022" name="Int. J. Mol. Sci.">
        <title>Draft Genome of Tanacetum Coccineum: Genomic Comparison of Closely Related Tanacetum-Family Plants.</title>
        <authorList>
            <person name="Yamashiro T."/>
            <person name="Shiraishi A."/>
            <person name="Nakayama K."/>
            <person name="Satake H."/>
        </authorList>
    </citation>
    <scope>NUCLEOTIDE SEQUENCE</scope>
</reference>
<feature type="region of interest" description="Disordered" evidence="1">
    <location>
        <begin position="282"/>
        <end position="349"/>
    </location>
</feature>
<comment type="caution">
    <text evidence="2">The sequence shown here is derived from an EMBL/GenBank/DDBJ whole genome shotgun (WGS) entry which is preliminary data.</text>
</comment>
<proteinExistence type="predicted"/>
<gene>
    <name evidence="2" type="ORF">Tco_0652302</name>
</gene>
<evidence type="ECO:0000313" key="3">
    <source>
        <dbReference type="Proteomes" id="UP001151760"/>
    </source>
</evidence>
<feature type="compositionally biased region" description="Polar residues" evidence="1">
    <location>
        <begin position="323"/>
        <end position="335"/>
    </location>
</feature>
<sequence length="349" mass="39186">MTEAQQGNENLENTQEQVVKDAHVTIFTVLKKTKVPVTSSSRSSDLASKFLNFLDIPQTDAEIVSPLDVHATPTPPPTIETTNPLSNLPEFASVFRFNDRITTLEKEVANLKKNPLHTQVTSLVGSHLDTRLEETREEFMNFLSESLTARIKKQVKDQMPQILPQEVSNFTPPVIEKLIKESRDEVTLAKASYQPQSTYEAAFTLTEFELKKILLYKMETSESYLTAPEHRDCYDGLKKSYALDKDFFYSYDVYSLKHGRNDKDKDEDPSAGSDRGLKKLRISAGHKNRQGNIGDNKDDQGDETASSMTGQETYRPPPLTTDGILQTTQEGTTQKLGDDSSSFTTTDKS</sequence>
<feature type="compositionally biased region" description="Polar residues" evidence="1">
    <location>
        <begin position="303"/>
        <end position="312"/>
    </location>
</feature>
<keyword evidence="3" id="KW-1185">Reference proteome</keyword>
<feature type="compositionally biased region" description="Low complexity" evidence="1">
    <location>
        <begin position="339"/>
        <end position="349"/>
    </location>
</feature>
<name>A0ABQ4WXH5_9ASTR</name>
<organism evidence="2 3">
    <name type="scientific">Tanacetum coccineum</name>
    <dbReference type="NCBI Taxonomy" id="301880"/>
    <lineage>
        <taxon>Eukaryota</taxon>
        <taxon>Viridiplantae</taxon>
        <taxon>Streptophyta</taxon>
        <taxon>Embryophyta</taxon>
        <taxon>Tracheophyta</taxon>
        <taxon>Spermatophyta</taxon>
        <taxon>Magnoliopsida</taxon>
        <taxon>eudicotyledons</taxon>
        <taxon>Gunneridae</taxon>
        <taxon>Pentapetalae</taxon>
        <taxon>asterids</taxon>
        <taxon>campanulids</taxon>
        <taxon>Asterales</taxon>
        <taxon>Asteraceae</taxon>
        <taxon>Asteroideae</taxon>
        <taxon>Anthemideae</taxon>
        <taxon>Anthemidinae</taxon>
        <taxon>Tanacetum</taxon>
    </lineage>
</organism>
<dbReference type="EMBL" id="BQNB010009011">
    <property type="protein sequence ID" value="GJS57518.1"/>
    <property type="molecule type" value="Genomic_DNA"/>
</dbReference>
<dbReference type="Proteomes" id="UP001151760">
    <property type="component" value="Unassembled WGS sequence"/>
</dbReference>
<evidence type="ECO:0000313" key="2">
    <source>
        <dbReference type="EMBL" id="GJS57518.1"/>
    </source>
</evidence>
<protein>
    <submittedName>
        <fullName evidence="2">Uncharacterized protein</fullName>
    </submittedName>
</protein>
<evidence type="ECO:0000256" key="1">
    <source>
        <dbReference type="SAM" id="MobiDB-lite"/>
    </source>
</evidence>
<accession>A0ABQ4WXH5</accession>
<reference evidence="2" key="2">
    <citation type="submission" date="2022-01" db="EMBL/GenBank/DDBJ databases">
        <authorList>
            <person name="Yamashiro T."/>
            <person name="Shiraishi A."/>
            <person name="Satake H."/>
            <person name="Nakayama K."/>
        </authorList>
    </citation>
    <scope>NUCLEOTIDE SEQUENCE</scope>
</reference>